<dbReference type="PANTHER" id="PTHR33349:SF30">
    <property type="entry name" value="CALMODULIN-BINDING PROTEIN-LIKE PROTEIN"/>
    <property type="match status" value="1"/>
</dbReference>
<feature type="compositionally biased region" description="Basic and acidic residues" evidence="1">
    <location>
        <begin position="78"/>
        <end position="89"/>
    </location>
</feature>
<feature type="compositionally biased region" description="Low complexity" evidence="1">
    <location>
        <begin position="156"/>
        <end position="174"/>
    </location>
</feature>
<feature type="compositionally biased region" description="Basic and acidic residues" evidence="1">
    <location>
        <begin position="306"/>
        <end position="316"/>
    </location>
</feature>
<feature type="compositionally biased region" description="Acidic residues" evidence="1">
    <location>
        <begin position="317"/>
        <end position="332"/>
    </location>
</feature>
<accession>A0ABM0T9A9</accession>
<feature type="compositionally biased region" description="Basic and acidic residues" evidence="1">
    <location>
        <begin position="175"/>
        <end position="193"/>
    </location>
</feature>
<dbReference type="PANTHER" id="PTHR33349">
    <property type="entry name" value="EMB|CAB62594.1"/>
    <property type="match status" value="1"/>
</dbReference>
<feature type="compositionally biased region" description="Acidic residues" evidence="1">
    <location>
        <begin position="342"/>
        <end position="353"/>
    </location>
</feature>
<evidence type="ECO:0000256" key="1">
    <source>
        <dbReference type="SAM" id="MobiDB-lite"/>
    </source>
</evidence>
<feature type="compositionally biased region" description="Basic and acidic residues" evidence="1">
    <location>
        <begin position="354"/>
        <end position="367"/>
    </location>
</feature>
<evidence type="ECO:0000313" key="2">
    <source>
        <dbReference type="Proteomes" id="UP000694864"/>
    </source>
</evidence>
<dbReference type="RefSeq" id="XP_010422821.1">
    <property type="nucleotide sequence ID" value="XM_010424519.2"/>
</dbReference>
<feature type="compositionally biased region" description="Basic and acidic residues" evidence="1">
    <location>
        <begin position="218"/>
        <end position="232"/>
    </location>
</feature>
<evidence type="ECO:0000313" key="3">
    <source>
        <dbReference type="RefSeq" id="XP_010422821.1"/>
    </source>
</evidence>
<feature type="region of interest" description="Disordered" evidence="1">
    <location>
        <begin position="1"/>
        <end position="371"/>
    </location>
</feature>
<feature type="compositionally biased region" description="Basic and acidic residues" evidence="1">
    <location>
        <begin position="114"/>
        <end position="126"/>
    </location>
</feature>
<dbReference type="GeneID" id="104708035"/>
<sequence>MATTSSTTKTKPDNKNLTRSRSLGRKTKPVSSSEPEANADGSDRKTIEKPLPNYLKPTISSRPDPVKFLRKNNNAVEDNQKLFRRRSFDRPPSSLTSPSTSAPHKSLNTSPAAHPRDRPAVPREKPVTGLRSTSFHGSSRGGLRGSSTVKSPPVASRGSSGVKKSGLSGSCSSQSKKEGSENVPKKSLSKEVTPESSPRAPAHEDEQEIVKVETNVDTSDRKDETKEEDKDQLAQPDESGEEKETSPVAASTEEEKGELINEDKTEEQTEEPKEPESTQEEKGEDEDGIKEKVDDEENIETVATSKDMKEAANIEESKEEEQEEAEVKEEESESSKSKEETTETEAQVEEVPEEGTKKEVVQGKKESPTAYNDVIASKMQENSKKNKVLALAGAFQTVIDYETAVSK</sequence>
<proteinExistence type="predicted"/>
<feature type="compositionally biased region" description="Basic and acidic residues" evidence="1">
    <location>
        <begin position="253"/>
        <end position="281"/>
    </location>
</feature>
<protein>
    <submittedName>
        <fullName evidence="3">Chromo domain-containing protein cec-1-like</fullName>
    </submittedName>
</protein>
<feature type="compositionally biased region" description="Basic and acidic residues" evidence="1">
    <location>
        <begin position="201"/>
        <end position="211"/>
    </location>
</feature>
<feature type="compositionally biased region" description="Acidic residues" evidence="1">
    <location>
        <begin position="282"/>
        <end position="299"/>
    </location>
</feature>
<reference evidence="2" key="1">
    <citation type="journal article" date="2014" name="Nat. Commun.">
        <title>The emerging biofuel crop Camelina sativa retains a highly undifferentiated hexaploid genome structure.</title>
        <authorList>
            <person name="Kagale S."/>
            <person name="Koh C."/>
            <person name="Nixon J."/>
            <person name="Bollina V."/>
            <person name="Clarke W.E."/>
            <person name="Tuteja R."/>
            <person name="Spillane C."/>
            <person name="Robinson S.J."/>
            <person name="Links M.G."/>
            <person name="Clarke C."/>
            <person name="Higgins E.E."/>
            <person name="Huebert T."/>
            <person name="Sharpe A.G."/>
            <person name="Parkin I.A."/>
        </authorList>
    </citation>
    <scope>NUCLEOTIDE SEQUENCE [LARGE SCALE GENOMIC DNA]</scope>
    <source>
        <strain evidence="2">cv. DH55</strain>
    </source>
</reference>
<organism evidence="2 3">
    <name type="scientific">Camelina sativa</name>
    <name type="common">False flax</name>
    <name type="synonym">Myagrum sativum</name>
    <dbReference type="NCBI Taxonomy" id="90675"/>
    <lineage>
        <taxon>Eukaryota</taxon>
        <taxon>Viridiplantae</taxon>
        <taxon>Streptophyta</taxon>
        <taxon>Embryophyta</taxon>
        <taxon>Tracheophyta</taxon>
        <taxon>Spermatophyta</taxon>
        <taxon>Magnoliopsida</taxon>
        <taxon>eudicotyledons</taxon>
        <taxon>Gunneridae</taxon>
        <taxon>Pentapetalae</taxon>
        <taxon>rosids</taxon>
        <taxon>malvids</taxon>
        <taxon>Brassicales</taxon>
        <taxon>Brassicaceae</taxon>
        <taxon>Camelineae</taxon>
        <taxon>Camelina</taxon>
    </lineage>
</organism>
<feature type="compositionally biased region" description="Low complexity" evidence="1">
    <location>
        <begin position="90"/>
        <end position="103"/>
    </location>
</feature>
<keyword evidence="2" id="KW-1185">Reference proteome</keyword>
<reference evidence="3" key="2">
    <citation type="submission" date="2025-08" db="UniProtKB">
        <authorList>
            <consortium name="RefSeq"/>
        </authorList>
    </citation>
    <scope>IDENTIFICATION</scope>
    <source>
        <tissue evidence="3">Leaf</tissue>
    </source>
</reference>
<dbReference type="Proteomes" id="UP000694864">
    <property type="component" value="Chromosome 8"/>
</dbReference>
<gene>
    <name evidence="3" type="primary">LOC104708035</name>
</gene>
<name>A0ABM0T9A9_CAMSA</name>